<organism evidence="3 4">
    <name type="scientific">Galerina marginata (strain CBS 339.88)</name>
    <dbReference type="NCBI Taxonomy" id="685588"/>
    <lineage>
        <taxon>Eukaryota</taxon>
        <taxon>Fungi</taxon>
        <taxon>Dikarya</taxon>
        <taxon>Basidiomycota</taxon>
        <taxon>Agaricomycotina</taxon>
        <taxon>Agaricomycetes</taxon>
        <taxon>Agaricomycetidae</taxon>
        <taxon>Agaricales</taxon>
        <taxon>Agaricineae</taxon>
        <taxon>Strophariaceae</taxon>
        <taxon>Galerina</taxon>
    </lineage>
</organism>
<feature type="chain" id="PRO_5001645706" evidence="2">
    <location>
        <begin position="26"/>
        <end position="236"/>
    </location>
</feature>
<protein>
    <submittedName>
        <fullName evidence="3">Uncharacterized protein</fullName>
    </submittedName>
</protein>
<feature type="region of interest" description="Disordered" evidence="1">
    <location>
        <begin position="208"/>
        <end position="236"/>
    </location>
</feature>
<keyword evidence="4" id="KW-1185">Reference proteome</keyword>
<accession>A0A067SFK2</accession>
<sequence length="236" mass="24302">MNVHVDVVVAVVVSAIACGCGCSEGMEIGMECGAVVVVQLSAMEGRVVIADFVITRVTNGGAIVVRSRVFLLDFLSVPGTARIVILGVALNHNTNPHAIVVIIKYDAQPNSFFAPAPVSNAINNVASRTRSVNHYRNVVDVRDRMPASMVSALSLLLSLSLSIVVAVSPPSRSFRSDSSSTSSSADAAPALAAAAVYPPSTVDAGPIFSPVLSPSSEPAPPSPPRRGVPPSVHAAV</sequence>
<dbReference type="EMBL" id="KL142400">
    <property type="protein sequence ID" value="KDR69725.1"/>
    <property type="molecule type" value="Genomic_DNA"/>
</dbReference>
<evidence type="ECO:0000313" key="3">
    <source>
        <dbReference type="EMBL" id="KDR69725.1"/>
    </source>
</evidence>
<dbReference type="HOGENOM" id="CLU_1175501_0_0_1"/>
<evidence type="ECO:0000256" key="2">
    <source>
        <dbReference type="SAM" id="SignalP"/>
    </source>
</evidence>
<reference evidence="4" key="1">
    <citation type="journal article" date="2014" name="Proc. Natl. Acad. Sci. U.S.A.">
        <title>Extensive sampling of basidiomycete genomes demonstrates inadequacy of the white-rot/brown-rot paradigm for wood decay fungi.</title>
        <authorList>
            <person name="Riley R."/>
            <person name="Salamov A.A."/>
            <person name="Brown D.W."/>
            <person name="Nagy L.G."/>
            <person name="Floudas D."/>
            <person name="Held B.W."/>
            <person name="Levasseur A."/>
            <person name="Lombard V."/>
            <person name="Morin E."/>
            <person name="Otillar R."/>
            <person name="Lindquist E.A."/>
            <person name="Sun H."/>
            <person name="LaButti K.M."/>
            <person name="Schmutz J."/>
            <person name="Jabbour D."/>
            <person name="Luo H."/>
            <person name="Baker S.E."/>
            <person name="Pisabarro A.G."/>
            <person name="Walton J.D."/>
            <person name="Blanchette R.A."/>
            <person name="Henrissat B."/>
            <person name="Martin F."/>
            <person name="Cullen D."/>
            <person name="Hibbett D.S."/>
            <person name="Grigoriev I.V."/>
        </authorList>
    </citation>
    <scope>NUCLEOTIDE SEQUENCE [LARGE SCALE GENOMIC DNA]</scope>
    <source>
        <strain evidence="4">CBS 339.88</strain>
    </source>
</reference>
<evidence type="ECO:0000256" key="1">
    <source>
        <dbReference type="SAM" id="MobiDB-lite"/>
    </source>
</evidence>
<dbReference type="AlphaFoldDB" id="A0A067SFK2"/>
<gene>
    <name evidence="3" type="ORF">GALMADRAFT_145139</name>
</gene>
<name>A0A067SFK2_GALM3</name>
<feature type="signal peptide" evidence="2">
    <location>
        <begin position="1"/>
        <end position="25"/>
    </location>
</feature>
<keyword evidence="2" id="KW-0732">Signal</keyword>
<evidence type="ECO:0000313" key="4">
    <source>
        <dbReference type="Proteomes" id="UP000027222"/>
    </source>
</evidence>
<proteinExistence type="predicted"/>
<feature type="compositionally biased region" description="Pro residues" evidence="1">
    <location>
        <begin position="217"/>
        <end position="227"/>
    </location>
</feature>
<dbReference type="Proteomes" id="UP000027222">
    <property type="component" value="Unassembled WGS sequence"/>
</dbReference>